<dbReference type="GeneID" id="56039478"/>
<dbReference type="Gene3D" id="3.20.20.80">
    <property type="entry name" value="Glycosidases"/>
    <property type="match status" value="1"/>
</dbReference>
<dbReference type="SUPFAM" id="SSF51445">
    <property type="entry name" value="(Trans)glycosidases"/>
    <property type="match status" value="1"/>
</dbReference>
<dbReference type="Pfam" id="PF00128">
    <property type="entry name" value="Alpha-amylase"/>
    <property type="match status" value="2"/>
</dbReference>
<dbReference type="SMART" id="SM00642">
    <property type="entry name" value="Aamy"/>
    <property type="match status" value="1"/>
</dbReference>
<dbReference type="KEGG" id="halu:HUG12_18425"/>
<feature type="domain" description="Glycosyl hydrolase family 13 catalytic" evidence="1">
    <location>
        <begin position="20"/>
        <end position="417"/>
    </location>
</feature>
<dbReference type="SUPFAM" id="SSF51011">
    <property type="entry name" value="Glycosyl hydrolase domain"/>
    <property type="match status" value="1"/>
</dbReference>
<dbReference type="GO" id="GO:0005975">
    <property type="term" value="P:carbohydrate metabolic process"/>
    <property type="evidence" value="ECO:0007669"/>
    <property type="project" value="InterPro"/>
</dbReference>
<dbReference type="InterPro" id="IPR006047">
    <property type="entry name" value="GH13_cat_dom"/>
</dbReference>
<evidence type="ECO:0000313" key="2">
    <source>
        <dbReference type="EMBL" id="QLG63595.1"/>
    </source>
</evidence>
<protein>
    <submittedName>
        <fullName evidence="2">Alpha-amylase family protein</fullName>
    </submittedName>
</protein>
<dbReference type="InterPro" id="IPR045857">
    <property type="entry name" value="O16G_dom_2"/>
</dbReference>
<dbReference type="Gene3D" id="2.60.40.1180">
    <property type="entry name" value="Golgi alpha-mannosidase II"/>
    <property type="match status" value="1"/>
</dbReference>
<dbReference type="CDD" id="cd11334">
    <property type="entry name" value="AmyAc_TreS"/>
    <property type="match status" value="1"/>
</dbReference>
<evidence type="ECO:0000313" key="3">
    <source>
        <dbReference type="Proteomes" id="UP000509626"/>
    </source>
</evidence>
<dbReference type="OrthoDB" id="18347at2157"/>
<reference evidence="2 3" key="1">
    <citation type="submission" date="2020-06" db="EMBL/GenBank/DDBJ databases">
        <title>NJ-3-1, isolated from saline soil.</title>
        <authorList>
            <person name="Cui H.L."/>
            <person name="Shi X."/>
        </authorList>
    </citation>
    <scope>NUCLEOTIDE SEQUENCE [LARGE SCALE GENOMIC DNA]</scope>
    <source>
        <strain evidence="2 3">NJ-3-1</strain>
    </source>
</reference>
<dbReference type="Gene3D" id="3.90.400.10">
    <property type="entry name" value="Oligo-1,6-glucosidase, Domain 2"/>
    <property type="match status" value="1"/>
</dbReference>
<gene>
    <name evidence="2" type="ORF">HUG12_18425</name>
</gene>
<dbReference type="RefSeq" id="WP_179270179.1">
    <property type="nucleotide sequence ID" value="NZ_CP058579.1"/>
</dbReference>
<dbReference type="Proteomes" id="UP000509626">
    <property type="component" value="Chromosome"/>
</dbReference>
<dbReference type="EMBL" id="CP058579">
    <property type="protein sequence ID" value="QLG63595.1"/>
    <property type="molecule type" value="Genomic_DNA"/>
</dbReference>
<dbReference type="AlphaFoldDB" id="A0A7D5LDS6"/>
<proteinExistence type="predicted"/>
<keyword evidence="3" id="KW-1185">Reference proteome</keyword>
<dbReference type="PANTHER" id="PTHR10357:SF219">
    <property type="entry name" value="MALTOSE ALPHA-D-GLUCOSYLTRANSFERASE"/>
    <property type="match status" value="1"/>
</dbReference>
<evidence type="ECO:0000259" key="1">
    <source>
        <dbReference type="SMART" id="SM00642"/>
    </source>
</evidence>
<dbReference type="PANTHER" id="PTHR10357">
    <property type="entry name" value="ALPHA-AMYLASE FAMILY MEMBER"/>
    <property type="match status" value="1"/>
</dbReference>
<dbReference type="Pfam" id="PF22157">
    <property type="entry name" value="SupH-like_C"/>
    <property type="match status" value="1"/>
</dbReference>
<dbReference type="InterPro" id="IPR054049">
    <property type="entry name" value="SupH-like_C"/>
</dbReference>
<dbReference type="InterPro" id="IPR017853">
    <property type="entry name" value="GH"/>
</dbReference>
<name>A0A7D5LDS6_9EURY</name>
<accession>A0A7D5LDS6</accession>
<organism evidence="2 3">
    <name type="scientific">Halorarum salinum</name>
    <dbReference type="NCBI Taxonomy" id="2743089"/>
    <lineage>
        <taxon>Archaea</taxon>
        <taxon>Methanobacteriati</taxon>
        <taxon>Methanobacteriota</taxon>
        <taxon>Stenosarchaea group</taxon>
        <taxon>Halobacteria</taxon>
        <taxon>Halobacteriales</taxon>
        <taxon>Haloferacaceae</taxon>
        <taxon>Halorarum</taxon>
    </lineage>
</organism>
<sequence length="559" mass="62922">MAPSSHDTWFKNAVVYALDVEAFNDSNGDGVGDFPGLMEKLDYLDRLGVSALWLLPFYPTPNRDNGYDVKDYYGVDPRLGTLGDFVEFMDEADAHGIRVIADLVVNHTSDEHPWFRKARSDPESPYRDYYVWIDEPPPEDPERGTVFPGEVEDERVWTYDEEAEAYYYHRFYPFQPDLNLANPDVRSEIYRIMKFWLELGVAGFRIDAATLMIQPKPPSVEKLDDPHEVLRSLKRHAVSRRTDAVLLAEADDAPGELESYFGDGAEMDLLMNFVLNAHMIAALATERAAPLVEGLERLPPADVGQWMNFLRNYDELNIGRLPPDVRAEVFDRFAPEPNMRIYGRGIRRRLAPMLEGDERRIKLAFSLLFSMPGTPMLLYGDEIGMGEDLSLPGRTSVRTPMQWTDEENAGFSTAPAEELVLPVVSGGPFGYGTVNVATQRAEAESLLNWMERLIATRRESREIGEGTFSVIGAENPCAFAHRYDYNGNSVVCVHNLADETCSLEFDLELVQGDALYPLLGTAEHTRHDDGTCRVTLDGYGYIWLRLHRTGAGSSVTPPG</sequence>
<dbReference type="InterPro" id="IPR013780">
    <property type="entry name" value="Glyco_hydro_b"/>
</dbReference>